<keyword evidence="5" id="KW-1185">Reference proteome</keyword>
<feature type="compositionally biased region" description="Polar residues" evidence="2">
    <location>
        <begin position="68"/>
        <end position="83"/>
    </location>
</feature>
<dbReference type="Proteomes" id="UP000039865">
    <property type="component" value="Unassembled WGS sequence"/>
</dbReference>
<evidence type="ECO:0000313" key="5">
    <source>
        <dbReference type="Proteomes" id="UP000039865"/>
    </source>
</evidence>
<proteinExistence type="predicted"/>
<dbReference type="PANTHER" id="PTHR22959">
    <property type="entry name" value="PYM PROTEIN"/>
    <property type="match status" value="1"/>
</dbReference>
<dbReference type="Pfam" id="PF09282">
    <property type="entry name" value="Mago-bind"/>
    <property type="match status" value="1"/>
</dbReference>
<dbReference type="GO" id="GO:0005737">
    <property type="term" value="C:cytoplasm"/>
    <property type="evidence" value="ECO:0007669"/>
    <property type="project" value="TreeGrafter"/>
</dbReference>
<dbReference type="OrthoDB" id="21625at2759"/>
<sequence length="271" mass="31966">MEYSVIPASVRQDGSIRKELRIRPGYVPLEQMKTYQAPHRRREQQANQPVNQNHKNNEFLNMKGHMNGYSQNHNYFQDNSITNSKQGQSKHQHSHSQSDSYQDENNSNATPKKYQSLQQQQKQKNHSKEKETPVNGSHRQIILQGKQQNTQHQGDKHQQSDTNNEGNNSKKYRKKEAQQSNDVQSDDRWKQFEDERKERDVDYDDDISKINLELELDFLEEQKEKESKRLNKKLKQIEKLEKLNRALNSEEQAKISAKEELLKKLADLSLN</sequence>
<feature type="compositionally biased region" description="Basic and acidic residues" evidence="2">
    <location>
        <begin position="185"/>
        <end position="200"/>
    </location>
</feature>
<dbReference type="PANTHER" id="PTHR22959:SF0">
    <property type="entry name" value="PARTNER OF Y14 AND MAGO"/>
    <property type="match status" value="1"/>
</dbReference>
<dbReference type="GO" id="GO:0003723">
    <property type="term" value="F:RNA binding"/>
    <property type="evidence" value="ECO:0007669"/>
    <property type="project" value="TreeGrafter"/>
</dbReference>
<gene>
    <name evidence="4" type="primary">Contig5688.g6087</name>
    <name evidence="4" type="ORF">STYLEM_2418</name>
</gene>
<dbReference type="EMBL" id="CCKQ01002349">
    <property type="protein sequence ID" value="CDW73441.1"/>
    <property type="molecule type" value="Genomic_DNA"/>
</dbReference>
<evidence type="ECO:0000313" key="4">
    <source>
        <dbReference type="EMBL" id="CDW73441.1"/>
    </source>
</evidence>
<dbReference type="OMA" id="YQAPHRR"/>
<feature type="compositionally biased region" description="Polar residues" evidence="2">
    <location>
        <begin position="45"/>
        <end position="54"/>
    </location>
</feature>
<dbReference type="InterPro" id="IPR039333">
    <property type="entry name" value="PYM1"/>
</dbReference>
<feature type="compositionally biased region" description="Polar residues" evidence="2">
    <location>
        <begin position="160"/>
        <end position="169"/>
    </location>
</feature>
<feature type="coiled-coil region" evidence="1">
    <location>
        <begin position="209"/>
        <end position="260"/>
    </location>
</feature>
<organism evidence="4 5">
    <name type="scientific">Stylonychia lemnae</name>
    <name type="common">Ciliate</name>
    <dbReference type="NCBI Taxonomy" id="5949"/>
    <lineage>
        <taxon>Eukaryota</taxon>
        <taxon>Sar</taxon>
        <taxon>Alveolata</taxon>
        <taxon>Ciliophora</taxon>
        <taxon>Intramacronucleata</taxon>
        <taxon>Spirotrichea</taxon>
        <taxon>Stichotrichia</taxon>
        <taxon>Sporadotrichida</taxon>
        <taxon>Oxytrichidae</taxon>
        <taxon>Stylonychinae</taxon>
        <taxon>Stylonychia</taxon>
    </lineage>
</organism>
<dbReference type="InterPro" id="IPR036348">
    <property type="entry name" value="WIBG_N_sf"/>
</dbReference>
<dbReference type="AlphaFoldDB" id="A0A077ZY33"/>
<feature type="region of interest" description="Disordered" evidence="2">
    <location>
        <begin position="36"/>
        <end position="201"/>
    </location>
</feature>
<protein>
    <submittedName>
        <fullName evidence="4">Partner of y14 and mago</fullName>
    </submittedName>
</protein>
<dbReference type="GO" id="GO:0035145">
    <property type="term" value="C:exon-exon junction complex"/>
    <property type="evidence" value="ECO:0007669"/>
    <property type="project" value="TreeGrafter"/>
</dbReference>
<dbReference type="SUPFAM" id="SSF101931">
    <property type="entry name" value="Pym (Within the bgcn gene intron protein, WIBG), N-terminal domain"/>
    <property type="match status" value="1"/>
</dbReference>
<dbReference type="InterPro" id="IPR015362">
    <property type="entry name" value="WIBG_mago-bd"/>
</dbReference>
<evidence type="ECO:0000256" key="2">
    <source>
        <dbReference type="SAM" id="MobiDB-lite"/>
    </source>
</evidence>
<name>A0A077ZY33_STYLE</name>
<feature type="domain" description="WIBG Mago-binding" evidence="3">
    <location>
        <begin position="2"/>
        <end position="28"/>
    </location>
</feature>
<dbReference type="InParanoid" id="A0A077ZY33"/>
<feature type="compositionally biased region" description="Low complexity" evidence="2">
    <location>
        <begin position="112"/>
        <end position="122"/>
    </location>
</feature>
<dbReference type="GO" id="GO:1903259">
    <property type="term" value="P:exon-exon junction complex disassembly"/>
    <property type="evidence" value="ECO:0007669"/>
    <property type="project" value="InterPro"/>
</dbReference>
<evidence type="ECO:0000256" key="1">
    <source>
        <dbReference type="SAM" id="Coils"/>
    </source>
</evidence>
<reference evidence="4 5" key="1">
    <citation type="submission" date="2014-06" db="EMBL/GenBank/DDBJ databases">
        <authorList>
            <person name="Swart Estienne"/>
        </authorList>
    </citation>
    <scope>NUCLEOTIDE SEQUENCE [LARGE SCALE GENOMIC DNA]</scope>
    <source>
        <strain evidence="4 5">130c</strain>
    </source>
</reference>
<evidence type="ECO:0000259" key="3">
    <source>
        <dbReference type="SMART" id="SM01273"/>
    </source>
</evidence>
<dbReference type="SMART" id="SM01273">
    <property type="entry name" value="Mago-bind"/>
    <property type="match status" value="1"/>
</dbReference>
<accession>A0A077ZY33</accession>
<keyword evidence="1" id="KW-0175">Coiled coil</keyword>